<dbReference type="Proteomes" id="UP000182444">
    <property type="component" value="Chromosome 1B"/>
</dbReference>
<proteinExistence type="predicted"/>
<dbReference type="VEuPathDB" id="FungiDB:YALI1_B11588g"/>
<gene>
    <name evidence="1" type="ORF">YALI1_B11588g</name>
</gene>
<reference evidence="1 2" key="1">
    <citation type="journal article" date="2016" name="PLoS ONE">
        <title>Sequence Assembly of Yarrowia lipolytica Strain W29/CLIB89 Shows Transposable Element Diversity.</title>
        <authorList>
            <person name="Magnan C."/>
            <person name="Yu J."/>
            <person name="Chang I."/>
            <person name="Jahn E."/>
            <person name="Kanomata Y."/>
            <person name="Wu J."/>
            <person name="Zeller M."/>
            <person name="Oakes M."/>
            <person name="Baldi P."/>
            <person name="Sandmeyer S."/>
        </authorList>
    </citation>
    <scope>NUCLEOTIDE SEQUENCE [LARGE SCALE GENOMIC DNA]</scope>
    <source>
        <strain evidence="2">CLIB89(W29)</strain>
    </source>
</reference>
<name>A0A1D8N713_YARLL</name>
<dbReference type="AlphaFoldDB" id="A0A1D8N713"/>
<organism evidence="1 2">
    <name type="scientific">Yarrowia lipolytica</name>
    <name type="common">Candida lipolytica</name>
    <dbReference type="NCBI Taxonomy" id="4952"/>
    <lineage>
        <taxon>Eukaryota</taxon>
        <taxon>Fungi</taxon>
        <taxon>Dikarya</taxon>
        <taxon>Ascomycota</taxon>
        <taxon>Saccharomycotina</taxon>
        <taxon>Dipodascomycetes</taxon>
        <taxon>Dipodascales</taxon>
        <taxon>Dipodascales incertae sedis</taxon>
        <taxon>Yarrowia</taxon>
    </lineage>
</organism>
<dbReference type="EMBL" id="CP017554">
    <property type="protein sequence ID" value="AOW01420.1"/>
    <property type="molecule type" value="Genomic_DNA"/>
</dbReference>
<dbReference type="RefSeq" id="XP_068138148.1">
    <property type="nucleotide sequence ID" value="XM_068282047.1"/>
</dbReference>
<sequence>MSHCVLDDMPCLNPITIIEVESITSIVCTVTTVCSPNLGGPVQPSIRRIGLLPLRGNCPTTCYYKLIFCDESFIDSSTSTHHPPSKRSNSAIYRWWAMIVATTM</sequence>
<protein>
    <submittedName>
        <fullName evidence="1">Uncharacterized protein</fullName>
    </submittedName>
</protein>
<accession>A0A1D8N713</accession>
<dbReference type="GeneID" id="94582702"/>
<evidence type="ECO:0000313" key="2">
    <source>
        <dbReference type="Proteomes" id="UP000182444"/>
    </source>
</evidence>
<evidence type="ECO:0000313" key="1">
    <source>
        <dbReference type="EMBL" id="AOW01420.1"/>
    </source>
</evidence>